<evidence type="ECO:0000259" key="2">
    <source>
        <dbReference type="Pfam" id="PF01965"/>
    </source>
</evidence>
<name>A0A3A3G874_9BURK</name>
<accession>A0A3A3G874</accession>
<protein>
    <submittedName>
        <fullName evidence="3">Type 1 glutamine amidotransferase</fullName>
    </submittedName>
</protein>
<dbReference type="AlphaFoldDB" id="A0A3A3G874"/>
<dbReference type="PANTHER" id="PTHR42733">
    <property type="entry name" value="DJ-1 PROTEIN"/>
    <property type="match status" value="1"/>
</dbReference>
<evidence type="ECO:0000313" key="3">
    <source>
        <dbReference type="EMBL" id="RJF97099.1"/>
    </source>
</evidence>
<dbReference type="Pfam" id="PF01965">
    <property type="entry name" value="DJ-1_PfpI"/>
    <property type="match status" value="1"/>
</dbReference>
<evidence type="ECO:0000313" key="4">
    <source>
        <dbReference type="Proteomes" id="UP000265955"/>
    </source>
</evidence>
<dbReference type="InterPro" id="IPR006286">
    <property type="entry name" value="C56_PfpI-like"/>
</dbReference>
<feature type="domain" description="DJ-1/PfpI" evidence="2">
    <location>
        <begin position="9"/>
        <end position="175"/>
    </location>
</feature>
<dbReference type="Proteomes" id="UP000265955">
    <property type="component" value="Unassembled WGS sequence"/>
</dbReference>
<dbReference type="OrthoDB" id="9792284at2"/>
<reference evidence="4" key="1">
    <citation type="submission" date="2018-09" db="EMBL/GenBank/DDBJ databases">
        <authorList>
            <person name="Zhu H."/>
        </authorList>
    </citation>
    <scope>NUCLEOTIDE SEQUENCE [LARGE SCALE GENOMIC DNA]</scope>
    <source>
        <strain evidence="4">K1R23-30</strain>
    </source>
</reference>
<dbReference type="EMBL" id="QYUO01000001">
    <property type="protein sequence ID" value="RJF97099.1"/>
    <property type="molecule type" value="Genomic_DNA"/>
</dbReference>
<dbReference type="GO" id="GO:0016740">
    <property type="term" value="F:transferase activity"/>
    <property type="evidence" value="ECO:0007669"/>
    <property type="project" value="UniProtKB-KW"/>
</dbReference>
<dbReference type="PROSITE" id="PS51276">
    <property type="entry name" value="PEPTIDASE_C56_PFPI"/>
    <property type="match status" value="1"/>
</dbReference>
<dbReference type="PANTHER" id="PTHR42733:SF12">
    <property type="entry name" value="PROTEINASE"/>
    <property type="match status" value="1"/>
</dbReference>
<dbReference type="InterPro" id="IPR002818">
    <property type="entry name" value="DJ-1/PfpI"/>
</dbReference>
<keyword evidence="3" id="KW-0315">Glutamine amidotransferase</keyword>
<comment type="similarity">
    <text evidence="1">Belongs to the peptidase C56 family.</text>
</comment>
<evidence type="ECO:0000256" key="1">
    <source>
        <dbReference type="ARBA" id="ARBA00008542"/>
    </source>
</evidence>
<organism evidence="3 4">
    <name type="scientific">Noviherbaspirillum saxi</name>
    <dbReference type="NCBI Taxonomy" id="2320863"/>
    <lineage>
        <taxon>Bacteria</taxon>
        <taxon>Pseudomonadati</taxon>
        <taxon>Pseudomonadota</taxon>
        <taxon>Betaproteobacteria</taxon>
        <taxon>Burkholderiales</taxon>
        <taxon>Oxalobacteraceae</taxon>
        <taxon>Noviherbaspirillum</taxon>
    </lineage>
</organism>
<dbReference type="InterPro" id="IPR029062">
    <property type="entry name" value="Class_I_gatase-like"/>
</dbReference>
<dbReference type="CDD" id="cd03134">
    <property type="entry name" value="GATase1_PfpI_like"/>
    <property type="match status" value="1"/>
</dbReference>
<gene>
    <name evidence="3" type="ORF">D3871_00040</name>
</gene>
<comment type="caution">
    <text evidence="3">The sequence shown here is derived from an EMBL/GenBank/DDBJ whole genome shotgun (WGS) entry which is preliminary data.</text>
</comment>
<dbReference type="Gene3D" id="3.40.50.880">
    <property type="match status" value="1"/>
</dbReference>
<dbReference type="NCBIfam" id="TIGR01382">
    <property type="entry name" value="PfpI"/>
    <property type="match status" value="1"/>
</dbReference>
<sequence>MDPVLNGMNVAILVTDGFEQVELTEPKKALEAVGALTRIVSDKFDKVRGMHHDQQGDEFTVDLLLREADAKAFDAVLLPGGKVNAAALRNMGEAQRFLQNIDEDHKPIAVICHGGWLLVSAGLVEGRTMTSYPALEQDIRNAGGNWVDQEVVRDGNLVSSRKPEDIPAFNDKMVEVIAERLQSHLRGTADEHAVGIAGS</sequence>
<dbReference type="SUPFAM" id="SSF52317">
    <property type="entry name" value="Class I glutamine amidotransferase-like"/>
    <property type="match status" value="1"/>
</dbReference>
<keyword evidence="4" id="KW-1185">Reference proteome</keyword>
<keyword evidence="3" id="KW-0808">Transferase</keyword>
<proteinExistence type="inferred from homology"/>